<evidence type="ECO:0000256" key="5">
    <source>
        <dbReference type="SAM" id="Phobius"/>
    </source>
</evidence>
<keyword evidence="2 5" id="KW-0812">Transmembrane</keyword>
<evidence type="ECO:0000256" key="3">
    <source>
        <dbReference type="ARBA" id="ARBA00022989"/>
    </source>
</evidence>
<gene>
    <name evidence="7" type="ORF">H8B17_14050</name>
</gene>
<reference evidence="7 8" key="1">
    <citation type="submission" date="2020-08" db="EMBL/GenBank/DDBJ databases">
        <title>Sphingobacterium sp. DN00404 isolated from aquaculture water.</title>
        <authorList>
            <person name="Zhang M."/>
        </authorList>
    </citation>
    <scope>NUCLEOTIDE SEQUENCE [LARGE SCALE GENOMIC DNA]</scope>
    <source>
        <strain evidence="7 8">KCTC 32294</strain>
    </source>
</reference>
<evidence type="ECO:0000313" key="8">
    <source>
        <dbReference type="Proteomes" id="UP000606494"/>
    </source>
</evidence>
<feature type="domain" description="Integral membrane bound transporter" evidence="6">
    <location>
        <begin position="193"/>
        <end position="319"/>
    </location>
</feature>
<evidence type="ECO:0000256" key="4">
    <source>
        <dbReference type="ARBA" id="ARBA00023136"/>
    </source>
</evidence>
<dbReference type="Pfam" id="PF13515">
    <property type="entry name" value="FUSC_2"/>
    <property type="match status" value="1"/>
</dbReference>
<organism evidence="7 8">
    <name type="scientific">Sphingobacterium arenae</name>
    <dbReference type="NCBI Taxonomy" id="1280598"/>
    <lineage>
        <taxon>Bacteria</taxon>
        <taxon>Pseudomonadati</taxon>
        <taxon>Bacteroidota</taxon>
        <taxon>Sphingobacteriia</taxon>
        <taxon>Sphingobacteriales</taxon>
        <taxon>Sphingobacteriaceae</taxon>
        <taxon>Sphingobacterium</taxon>
    </lineage>
</organism>
<dbReference type="EMBL" id="JACNYK010000003">
    <property type="protein sequence ID" value="MBD1426710.1"/>
    <property type="molecule type" value="Genomic_DNA"/>
</dbReference>
<accession>A0ABR7Y5X6</accession>
<feature type="transmembrane region" description="Helical" evidence="5">
    <location>
        <begin position="116"/>
        <end position="132"/>
    </location>
</feature>
<proteinExistence type="predicted"/>
<evidence type="ECO:0000256" key="2">
    <source>
        <dbReference type="ARBA" id="ARBA00022692"/>
    </source>
</evidence>
<sequence length="352" mass="39506">MEQIFSFNKSNRQWHLPFIAGLCVGTPMIIGWLIDNIEAGKLGSLAGLSILYIQSNNLEKRMILLMTCCFGIMISYTVGLLFSFSPVFAPLALGVLSFGIHYSLHKLKLNRPPGNFFFIMVASMAISTPFDWERIPEKIGYVALGTILTCGIGLIYSLLTLKPADNTEAEWPQKKPYINIVESLIFGLFVGLSLMIAFLLDFDNPYWIPISCLAVMQGQTTKHIWLRASQRVLGTLLGLGITWLIAFGNPTPLFMVIGITILQIIVEYLVVRKYAIAVVFITILTIFLAESHGVLSQNTNQVFFARLVDITIGSTIGALGGWVLFQERMHYKAAIHLRRARVWRRKSRNNNN</sequence>
<feature type="transmembrane region" description="Helical" evidence="5">
    <location>
        <begin position="62"/>
        <end position="81"/>
    </location>
</feature>
<evidence type="ECO:0000259" key="6">
    <source>
        <dbReference type="Pfam" id="PF13515"/>
    </source>
</evidence>
<keyword evidence="3 5" id="KW-1133">Transmembrane helix</keyword>
<name>A0ABR7Y5X6_9SPHI</name>
<evidence type="ECO:0000256" key="1">
    <source>
        <dbReference type="ARBA" id="ARBA00004141"/>
    </source>
</evidence>
<feature type="transmembrane region" description="Helical" evidence="5">
    <location>
        <begin position="303"/>
        <end position="325"/>
    </location>
</feature>
<feature type="transmembrane region" description="Helical" evidence="5">
    <location>
        <begin position="14"/>
        <end position="34"/>
    </location>
</feature>
<protein>
    <submittedName>
        <fullName evidence="7">FUSC family protein</fullName>
    </submittedName>
</protein>
<feature type="transmembrane region" description="Helical" evidence="5">
    <location>
        <begin position="87"/>
        <end position="104"/>
    </location>
</feature>
<dbReference type="Proteomes" id="UP000606494">
    <property type="component" value="Unassembled WGS sequence"/>
</dbReference>
<keyword evidence="4 5" id="KW-0472">Membrane</keyword>
<comment type="caution">
    <text evidence="7">The sequence shown here is derived from an EMBL/GenBank/DDBJ whole genome shotgun (WGS) entry which is preliminary data.</text>
</comment>
<comment type="subcellular location">
    <subcellularLocation>
        <location evidence="1">Membrane</location>
        <topology evidence="1">Multi-pass membrane protein</topology>
    </subcellularLocation>
</comment>
<keyword evidence="8" id="KW-1185">Reference proteome</keyword>
<evidence type="ECO:0000313" key="7">
    <source>
        <dbReference type="EMBL" id="MBD1426710.1"/>
    </source>
</evidence>
<dbReference type="InterPro" id="IPR049453">
    <property type="entry name" value="Memb_transporter_dom"/>
</dbReference>
<feature type="transmembrane region" description="Helical" evidence="5">
    <location>
        <begin position="138"/>
        <end position="159"/>
    </location>
</feature>
<feature type="transmembrane region" description="Helical" evidence="5">
    <location>
        <begin position="180"/>
        <end position="200"/>
    </location>
</feature>